<dbReference type="AlphaFoldDB" id="A0A521FUM6"/>
<evidence type="ECO:0000313" key="1">
    <source>
        <dbReference type="EMBL" id="SMO99822.1"/>
    </source>
</evidence>
<dbReference type="Proteomes" id="UP000320300">
    <property type="component" value="Unassembled WGS sequence"/>
</dbReference>
<name>A0A521FUM6_9SPHI</name>
<gene>
    <name evidence="1" type="ORF">SAMN06265348_1271</name>
</gene>
<protein>
    <submittedName>
        <fullName evidence="1">Uncharacterized protein</fullName>
    </submittedName>
</protein>
<accession>A0A521FUM6</accession>
<keyword evidence="2" id="KW-1185">Reference proteome</keyword>
<dbReference type="EMBL" id="FXTN01000027">
    <property type="protein sequence ID" value="SMO99822.1"/>
    <property type="molecule type" value="Genomic_DNA"/>
</dbReference>
<evidence type="ECO:0000313" key="2">
    <source>
        <dbReference type="Proteomes" id="UP000320300"/>
    </source>
</evidence>
<reference evidence="1 2" key="1">
    <citation type="submission" date="2017-05" db="EMBL/GenBank/DDBJ databases">
        <authorList>
            <person name="Varghese N."/>
            <person name="Submissions S."/>
        </authorList>
    </citation>
    <scope>NUCLEOTIDE SEQUENCE [LARGE SCALE GENOMIC DNA]</scope>
    <source>
        <strain evidence="1 2">DSM 19036</strain>
    </source>
</reference>
<sequence>MNLTKFGTFEIVLATNIKLRVTNFRSGDELFFYEISSEGIIHGNLFPTINGISSQVIWNTFDNIDPLLVSQIGEAIERHYL</sequence>
<proteinExistence type="predicted"/>
<organism evidence="1 2">
    <name type="scientific">Pedobacter westerhofensis</name>
    <dbReference type="NCBI Taxonomy" id="425512"/>
    <lineage>
        <taxon>Bacteria</taxon>
        <taxon>Pseudomonadati</taxon>
        <taxon>Bacteroidota</taxon>
        <taxon>Sphingobacteriia</taxon>
        <taxon>Sphingobacteriales</taxon>
        <taxon>Sphingobacteriaceae</taxon>
        <taxon>Pedobacter</taxon>
    </lineage>
</organism>